<proteinExistence type="predicted"/>
<protein>
    <submittedName>
        <fullName evidence="4">HAD family phosphatase</fullName>
    </submittedName>
</protein>
<name>A0A8T4LES2_9ARCH</name>
<keyword evidence="1" id="KW-0479">Metal-binding</keyword>
<dbReference type="EMBL" id="JAGVWC010000010">
    <property type="protein sequence ID" value="MBS3061795.1"/>
    <property type="molecule type" value="Genomic_DNA"/>
</dbReference>
<dbReference type="Gene3D" id="1.20.1440.100">
    <property type="entry name" value="SG protein - dephosphorylation function"/>
    <property type="match status" value="1"/>
</dbReference>
<dbReference type="PANTHER" id="PTHR43344:SF13">
    <property type="entry name" value="PHOSPHATASE RV3661-RELATED"/>
    <property type="match status" value="1"/>
</dbReference>
<dbReference type="AlphaFoldDB" id="A0A8T4LES2"/>
<gene>
    <name evidence="4" type="ORF">J4215_04405</name>
</gene>
<keyword evidence="3" id="KW-0460">Magnesium</keyword>
<dbReference type="Gene3D" id="3.40.50.1000">
    <property type="entry name" value="HAD superfamily/HAD-like"/>
    <property type="match status" value="1"/>
</dbReference>
<organism evidence="4 5">
    <name type="scientific">Candidatus Iainarchaeum sp</name>
    <dbReference type="NCBI Taxonomy" id="3101447"/>
    <lineage>
        <taxon>Archaea</taxon>
        <taxon>Candidatus Iainarchaeota</taxon>
        <taxon>Candidatus Iainarchaeia</taxon>
        <taxon>Candidatus Iainarchaeales</taxon>
        <taxon>Candidatus Iainarchaeaceae</taxon>
        <taxon>Candidatus Iainarchaeum</taxon>
    </lineage>
</organism>
<dbReference type="PANTHER" id="PTHR43344">
    <property type="entry name" value="PHOSPHOSERINE PHOSPHATASE"/>
    <property type="match status" value="1"/>
</dbReference>
<dbReference type="SUPFAM" id="SSF56784">
    <property type="entry name" value="HAD-like"/>
    <property type="match status" value="1"/>
</dbReference>
<keyword evidence="2" id="KW-0378">Hydrolase</keyword>
<evidence type="ECO:0000256" key="1">
    <source>
        <dbReference type="ARBA" id="ARBA00022723"/>
    </source>
</evidence>
<sequence>MHAQKAAIFDIDGVLVKGFIICEFPKYLDQQGCIGSESNKKIQLLLSEYIKGTKSAAEVATELPQVFARGLKGCDHQKVEKLGAAFMAIYKKNIFEHSKQLVKLMKQKGYLVLAMSGSPIEVIKQLKYLGFDDLYGTECEIVDGVYSGNVKTNLVIRENKETLFYALIKKYNIDIESSFGFGDTSQDLPVLEHVGHPVTVNPDKKLSEIAEQRKWPIVKNKTDIRGLLDF</sequence>
<accession>A0A8T4LES2</accession>
<reference evidence="4" key="2">
    <citation type="submission" date="2021-05" db="EMBL/GenBank/DDBJ databases">
        <title>Protein family content uncovers lineage relationships and bacterial pathway maintenance mechanisms in DPANN archaea.</title>
        <authorList>
            <person name="Castelle C.J."/>
            <person name="Meheust R."/>
            <person name="Jaffe A.L."/>
            <person name="Seitz K."/>
            <person name="Gong X."/>
            <person name="Baker B.J."/>
            <person name="Banfield J.F."/>
        </authorList>
    </citation>
    <scope>NUCLEOTIDE SEQUENCE</scope>
    <source>
        <strain evidence="4">RIFCSPLOWO2_01_FULL_AR10_48_17</strain>
    </source>
</reference>
<evidence type="ECO:0000313" key="4">
    <source>
        <dbReference type="EMBL" id="MBS3061795.1"/>
    </source>
</evidence>
<dbReference type="InterPro" id="IPR006385">
    <property type="entry name" value="HAD_hydro_SerB1"/>
</dbReference>
<evidence type="ECO:0000313" key="5">
    <source>
        <dbReference type="Proteomes" id="UP000675968"/>
    </source>
</evidence>
<reference evidence="4" key="1">
    <citation type="submission" date="2021-03" db="EMBL/GenBank/DDBJ databases">
        <authorList>
            <person name="Jaffe A."/>
        </authorList>
    </citation>
    <scope>NUCLEOTIDE SEQUENCE</scope>
    <source>
        <strain evidence="4">RIFCSPLOWO2_01_FULL_AR10_48_17</strain>
    </source>
</reference>
<dbReference type="InterPro" id="IPR036412">
    <property type="entry name" value="HAD-like_sf"/>
</dbReference>
<evidence type="ECO:0000256" key="3">
    <source>
        <dbReference type="ARBA" id="ARBA00022842"/>
    </source>
</evidence>
<dbReference type="NCBIfam" id="TIGR01490">
    <property type="entry name" value="HAD-SF-IB-hyp1"/>
    <property type="match status" value="1"/>
</dbReference>
<dbReference type="Proteomes" id="UP000675968">
    <property type="component" value="Unassembled WGS sequence"/>
</dbReference>
<dbReference type="Pfam" id="PF12710">
    <property type="entry name" value="HAD"/>
    <property type="match status" value="1"/>
</dbReference>
<dbReference type="InterPro" id="IPR023214">
    <property type="entry name" value="HAD_sf"/>
</dbReference>
<dbReference type="GO" id="GO:0016787">
    <property type="term" value="F:hydrolase activity"/>
    <property type="evidence" value="ECO:0007669"/>
    <property type="project" value="UniProtKB-KW"/>
</dbReference>
<comment type="caution">
    <text evidence="4">The sequence shown here is derived from an EMBL/GenBank/DDBJ whole genome shotgun (WGS) entry which is preliminary data.</text>
</comment>
<dbReference type="InterPro" id="IPR050582">
    <property type="entry name" value="HAD-like_SerB"/>
</dbReference>
<evidence type="ECO:0000256" key="2">
    <source>
        <dbReference type="ARBA" id="ARBA00022801"/>
    </source>
</evidence>
<dbReference type="GO" id="GO:0046872">
    <property type="term" value="F:metal ion binding"/>
    <property type="evidence" value="ECO:0007669"/>
    <property type="project" value="UniProtKB-KW"/>
</dbReference>